<sequence>MVEQYFPPSQTSDLQFRGWTPTPSAARRRGIESPPSPHATGLPDSRQRQHCDKVARGHAHAAARARNSPTPVIGPSSPLPAPPGFL</sequence>
<evidence type="ECO:0000313" key="2">
    <source>
        <dbReference type="EMBL" id="KAK8969315.1"/>
    </source>
</evidence>
<feature type="compositionally biased region" description="Pro residues" evidence="1">
    <location>
        <begin position="77"/>
        <end position="86"/>
    </location>
</feature>
<gene>
    <name evidence="2" type="ORF">KSP40_PGU008476</name>
</gene>
<proteinExistence type="predicted"/>
<reference evidence="2 3" key="1">
    <citation type="journal article" date="2022" name="Nat. Plants">
        <title>Genomes of leafy and leafless Platanthera orchids illuminate the evolution of mycoheterotrophy.</title>
        <authorList>
            <person name="Li M.H."/>
            <person name="Liu K.W."/>
            <person name="Li Z."/>
            <person name="Lu H.C."/>
            <person name="Ye Q.L."/>
            <person name="Zhang D."/>
            <person name="Wang J.Y."/>
            <person name="Li Y.F."/>
            <person name="Zhong Z.M."/>
            <person name="Liu X."/>
            <person name="Yu X."/>
            <person name="Liu D.K."/>
            <person name="Tu X.D."/>
            <person name="Liu B."/>
            <person name="Hao Y."/>
            <person name="Liao X.Y."/>
            <person name="Jiang Y.T."/>
            <person name="Sun W.H."/>
            <person name="Chen J."/>
            <person name="Chen Y.Q."/>
            <person name="Ai Y."/>
            <person name="Zhai J.W."/>
            <person name="Wu S.S."/>
            <person name="Zhou Z."/>
            <person name="Hsiao Y.Y."/>
            <person name="Wu W.L."/>
            <person name="Chen Y.Y."/>
            <person name="Lin Y.F."/>
            <person name="Hsu J.L."/>
            <person name="Li C.Y."/>
            <person name="Wang Z.W."/>
            <person name="Zhao X."/>
            <person name="Zhong W.Y."/>
            <person name="Ma X.K."/>
            <person name="Ma L."/>
            <person name="Huang J."/>
            <person name="Chen G.Z."/>
            <person name="Huang M.Z."/>
            <person name="Huang L."/>
            <person name="Peng D.H."/>
            <person name="Luo Y.B."/>
            <person name="Zou S.Q."/>
            <person name="Chen S.P."/>
            <person name="Lan S."/>
            <person name="Tsai W.C."/>
            <person name="Van de Peer Y."/>
            <person name="Liu Z.J."/>
        </authorList>
    </citation>
    <scope>NUCLEOTIDE SEQUENCE [LARGE SCALE GENOMIC DNA]</scope>
    <source>
        <strain evidence="2">Lor288</strain>
    </source>
</reference>
<feature type="compositionally biased region" description="Basic and acidic residues" evidence="1">
    <location>
        <begin position="45"/>
        <end position="55"/>
    </location>
</feature>
<dbReference type="Proteomes" id="UP001412067">
    <property type="component" value="Unassembled WGS sequence"/>
</dbReference>
<keyword evidence="3" id="KW-1185">Reference proteome</keyword>
<protein>
    <submittedName>
        <fullName evidence="2">Uncharacterized protein</fullName>
    </submittedName>
</protein>
<name>A0ABR2MYN9_9ASPA</name>
<accession>A0ABR2MYN9</accession>
<comment type="caution">
    <text evidence="2">The sequence shown here is derived from an EMBL/GenBank/DDBJ whole genome shotgun (WGS) entry which is preliminary data.</text>
</comment>
<feature type="region of interest" description="Disordered" evidence="1">
    <location>
        <begin position="1"/>
        <end position="86"/>
    </location>
</feature>
<evidence type="ECO:0000313" key="3">
    <source>
        <dbReference type="Proteomes" id="UP001412067"/>
    </source>
</evidence>
<dbReference type="EMBL" id="JBBWWR010000003">
    <property type="protein sequence ID" value="KAK8969315.1"/>
    <property type="molecule type" value="Genomic_DNA"/>
</dbReference>
<organism evidence="2 3">
    <name type="scientific">Platanthera guangdongensis</name>
    <dbReference type="NCBI Taxonomy" id="2320717"/>
    <lineage>
        <taxon>Eukaryota</taxon>
        <taxon>Viridiplantae</taxon>
        <taxon>Streptophyta</taxon>
        <taxon>Embryophyta</taxon>
        <taxon>Tracheophyta</taxon>
        <taxon>Spermatophyta</taxon>
        <taxon>Magnoliopsida</taxon>
        <taxon>Liliopsida</taxon>
        <taxon>Asparagales</taxon>
        <taxon>Orchidaceae</taxon>
        <taxon>Orchidoideae</taxon>
        <taxon>Orchideae</taxon>
        <taxon>Orchidinae</taxon>
        <taxon>Platanthera</taxon>
    </lineage>
</organism>
<evidence type="ECO:0000256" key="1">
    <source>
        <dbReference type="SAM" id="MobiDB-lite"/>
    </source>
</evidence>